<dbReference type="InterPro" id="IPR053150">
    <property type="entry name" value="Teicoplanin_resist-assoc"/>
</dbReference>
<organism evidence="3 4">
    <name type="scientific">Knoellia subterranea KCTC 19937</name>
    <dbReference type="NCBI Taxonomy" id="1385521"/>
    <lineage>
        <taxon>Bacteria</taxon>
        <taxon>Bacillati</taxon>
        <taxon>Actinomycetota</taxon>
        <taxon>Actinomycetes</taxon>
        <taxon>Micrococcales</taxon>
        <taxon>Intrasporangiaceae</taxon>
        <taxon>Knoellia</taxon>
    </lineage>
</organism>
<evidence type="ECO:0000256" key="1">
    <source>
        <dbReference type="SAM" id="Phobius"/>
    </source>
</evidence>
<dbReference type="InterPro" id="IPR006976">
    <property type="entry name" value="VanZ-like"/>
</dbReference>
<dbReference type="AlphaFoldDB" id="A0A0A0JNF7"/>
<name>A0A0A0JNF7_9MICO</name>
<evidence type="ECO:0000259" key="2">
    <source>
        <dbReference type="Pfam" id="PF04892"/>
    </source>
</evidence>
<dbReference type="Pfam" id="PF04892">
    <property type="entry name" value="VanZ"/>
    <property type="match status" value="1"/>
</dbReference>
<proteinExistence type="predicted"/>
<dbReference type="PANTHER" id="PTHR36834">
    <property type="entry name" value="MEMBRANE PROTEIN-RELATED"/>
    <property type="match status" value="1"/>
</dbReference>
<reference evidence="3 4" key="1">
    <citation type="submission" date="2013-08" db="EMBL/GenBank/DDBJ databases">
        <title>The genome sequence of Knoellia subterranea.</title>
        <authorList>
            <person name="Zhu W."/>
            <person name="Wang G."/>
        </authorList>
    </citation>
    <scope>NUCLEOTIDE SEQUENCE [LARGE SCALE GENOMIC DNA]</scope>
    <source>
        <strain evidence="3 4">KCTC 19937</strain>
    </source>
</reference>
<dbReference type="eggNOG" id="COG4767">
    <property type="taxonomic scope" value="Bacteria"/>
</dbReference>
<keyword evidence="4" id="KW-1185">Reference proteome</keyword>
<evidence type="ECO:0000313" key="3">
    <source>
        <dbReference type="EMBL" id="KGN37562.1"/>
    </source>
</evidence>
<feature type="domain" description="VanZ-like" evidence="2">
    <location>
        <begin position="16"/>
        <end position="132"/>
    </location>
</feature>
<keyword evidence="1" id="KW-0812">Transmembrane</keyword>
<protein>
    <recommendedName>
        <fullName evidence="2">VanZ-like domain-containing protein</fullName>
    </recommendedName>
</protein>
<gene>
    <name evidence="3" type="ORF">N803_13380</name>
</gene>
<dbReference type="EMBL" id="AVPK01000005">
    <property type="protein sequence ID" value="KGN37562.1"/>
    <property type="molecule type" value="Genomic_DNA"/>
</dbReference>
<sequence length="191" mass="20080">MPPPSPRRRRLLVATFAVHLALLTWIVLWKLEVPHVGSGGRHLKLVPFVAGDGYAASAPREVLANVALFVPFGLWVAALTRRRWWLGLAGAALMSAGLEVAQWVLAVGSTDISDVIANSGGAVVGLLLARICLLGFGPRRGRMALARLSVVGTGIALVGCGLFVAGPVHYGPPDVRCDSAGVCQVGHRLAR</sequence>
<dbReference type="Proteomes" id="UP000030011">
    <property type="component" value="Unassembled WGS sequence"/>
</dbReference>
<comment type="caution">
    <text evidence="3">The sequence shown here is derived from an EMBL/GenBank/DDBJ whole genome shotgun (WGS) entry which is preliminary data.</text>
</comment>
<feature type="transmembrane region" description="Helical" evidence="1">
    <location>
        <begin position="12"/>
        <end position="31"/>
    </location>
</feature>
<feature type="transmembrane region" description="Helical" evidence="1">
    <location>
        <begin position="84"/>
        <end position="104"/>
    </location>
</feature>
<dbReference type="STRING" id="1385521.N803_13380"/>
<accession>A0A0A0JNF7</accession>
<dbReference type="RefSeq" id="WP_052112127.1">
    <property type="nucleotide sequence ID" value="NZ_AVPK01000005.1"/>
</dbReference>
<feature type="transmembrane region" description="Helical" evidence="1">
    <location>
        <begin position="62"/>
        <end position="79"/>
    </location>
</feature>
<dbReference type="PANTHER" id="PTHR36834:SF1">
    <property type="entry name" value="INTEGRAL MEMBRANE PROTEIN"/>
    <property type="match status" value="1"/>
</dbReference>
<evidence type="ECO:0000313" key="4">
    <source>
        <dbReference type="Proteomes" id="UP000030011"/>
    </source>
</evidence>
<keyword evidence="1" id="KW-0472">Membrane</keyword>
<feature type="transmembrane region" description="Helical" evidence="1">
    <location>
        <begin position="148"/>
        <end position="166"/>
    </location>
</feature>
<keyword evidence="1" id="KW-1133">Transmembrane helix</keyword>
<dbReference type="OrthoDB" id="4942035at2"/>
<feature type="transmembrane region" description="Helical" evidence="1">
    <location>
        <begin position="116"/>
        <end position="136"/>
    </location>
</feature>